<dbReference type="GO" id="GO:0003676">
    <property type="term" value="F:nucleic acid binding"/>
    <property type="evidence" value="ECO:0007669"/>
    <property type="project" value="InterPro"/>
</dbReference>
<sequence>MEIVFLNRFERALGKSEVERGQVFIGEYQGIWSVGWHSIPDQGEDGRMTWYEGTSWEELLASFRYGVAGQMKLGFRPLLDGMLEDSPFWERRQQFASVLQCYADRLGTEELIAPLRQWRRAKAAEEKRSAYLVATNRELRLIAVFVPRTLEELEQLPGFGKLKVEKYGPELLEQAAAMPRDHSFPLQWVEEAVTEDQLAAWLFLQKEEKYGKDISLVQEKKKLLTGIRQGSSIAELEKELGIPRRMLVERIDRLDEEGYDVLPLVARELAEVAAEEIDQVETAMQELGDRYLKPIYQRLYAADGAPSGAAGQAERQYEKLRMIRIRFRRSGAKSAVS</sequence>
<protein>
    <submittedName>
        <fullName evidence="2">Aldolase</fullName>
    </submittedName>
</protein>
<dbReference type="Pfam" id="PF00570">
    <property type="entry name" value="HRDC"/>
    <property type="match status" value="1"/>
</dbReference>
<organism evidence="2 3">
    <name type="scientific">Cohnella fermenti</name>
    <dbReference type="NCBI Taxonomy" id="2565925"/>
    <lineage>
        <taxon>Bacteria</taxon>
        <taxon>Bacillati</taxon>
        <taxon>Bacillota</taxon>
        <taxon>Bacilli</taxon>
        <taxon>Bacillales</taxon>
        <taxon>Paenibacillaceae</taxon>
        <taxon>Cohnella</taxon>
    </lineage>
</organism>
<evidence type="ECO:0000313" key="3">
    <source>
        <dbReference type="Proteomes" id="UP000310636"/>
    </source>
</evidence>
<dbReference type="AlphaFoldDB" id="A0A4S4BMN8"/>
<dbReference type="InterPro" id="IPR002121">
    <property type="entry name" value="HRDC_dom"/>
</dbReference>
<keyword evidence="3" id="KW-1185">Reference proteome</keyword>
<dbReference type="Proteomes" id="UP000310636">
    <property type="component" value="Unassembled WGS sequence"/>
</dbReference>
<evidence type="ECO:0000313" key="2">
    <source>
        <dbReference type="EMBL" id="THF76103.1"/>
    </source>
</evidence>
<dbReference type="SMART" id="SM00341">
    <property type="entry name" value="HRDC"/>
    <property type="match status" value="1"/>
</dbReference>
<dbReference type="RefSeq" id="WP_136371630.1">
    <property type="nucleotide sequence ID" value="NZ_SSOB01000027.1"/>
</dbReference>
<dbReference type="GO" id="GO:0000166">
    <property type="term" value="F:nucleotide binding"/>
    <property type="evidence" value="ECO:0007669"/>
    <property type="project" value="InterPro"/>
</dbReference>
<feature type="domain" description="HRDC" evidence="1">
    <location>
        <begin position="105"/>
        <end position="185"/>
    </location>
</feature>
<comment type="caution">
    <text evidence="2">The sequence shown here is derived from an EMBL/GenBank/DDBJ whole genome shotgun (WGS) entry which is preliminary data.</text>
</comment>
<gene>
    <name evidence="2" type="ORF">E6C55_20220</name>
</gene>
<evidence type="ECO:0000259" key="1">
    <source>
        <dbReference type="PROSITE" id="PS50967"/>
    </source>
</evidence>
<proteinExistence type="predicted"/>
<dbReference type="SUPFAM" id="SSF47819">
    <property type="entry name" value="HRDC-like"/>
    <property type="match status" value="1"/>
</dbReference>
<dbReference type="OrthoDB" id="26793at2"/>
<dbReference type="PROSITE" id="PS50967">
    <property type="entry name" value="HRDC"/>
    <property type="match status" value="1"/>
</dbReference>
<name>A0A4S4BMN8_9BACL</name>
<reference evidence="2 3" key="1">
    <citation type="submission" date="2019-04" db="EMBL/GenBank/DDBJ databases">
        <title>Cohnella sp. nov. isolated from preserved vegetables.</title>
        <authorList>
            <person name="Lin S.-Y."/>
            <person name="Hung M.-H."/>
            <person name="Young C.-C."/>
        </authorList>
    </citation>
    <scope>NUCLEOTIDE SEQUENCE [LARGE SCALE GENOMIC DNA]</scope>
    <source>
        <strain evidence="2 3">CC-MHH1044</strain>
    </source>
</reference>
<dbReference type="InterPro" id="IPR010997">
    <property type="entry name" value="HRDC-like_sf"/>
</dbReference>
<dbReference type="EMBL" id="SSOB01000027">
    <property type="protein sequence ID" value="THF76103.1"/>
    <property type="molecule type" value="Genomic_DNA"/>
</dbReference>
<dbReference type="InterPro" id="IPR044876">
    <property type="entry name" value="HRDC_dom_sf"/>
</dbReference>
<dbReference type="Gene3D" id="1.10.150.80">
    <property type="entry name" value="HRDC domain"/>
    <property type="match status" value="1"/>
</dbReference>
<accession>A0A4S4BMN8</accession>